<feature type="region of interest" description="Disordered" evidence="2">
    <location>
        <begin position="299"/>
        <end position="331"/>
    </location>
</feature>
<dbReference type="PANTHER" id="PTHR34562:SF8">
    <property type="entry name" value="WPP DOMAIN-INTERACTING PROTEIN 1"/>
    <property type="match status" value="1"/>
</dbReference>
<feature type="compositionally biased region" description="Basic and acidic residues" evidence="2">
    <location>
        <begin position="220"/>
        <end position="243"/>
    </location>
</feature>
<dbReference type="EMBL" id="JAHRHJ020000006">
    <property type="protein sequence ID" value="KAH9312981.1"/>
    <property type="molecule type" value="Genomic_DNA"/>
</dbReference>
<feature type="coiled-coil region" evidence="1">
    <location>
        <begin position="548"/>
        <end position="631"/>
    </location>
</feature>
<proteinExistence type="predicted"/>
<reference evidence="3 4" key="1">
    <citation type="journal article" date="2021" name="Nat. Plants">
        <title>The Taxus genome provides insights into paclitaxel biosynthesis.</title>
        <authorList>
            <person name="Xiong X."/>
            <person name="Gou J."/>
            <person name="Liao Q."/>
            <person name="Li Y."/>
            <person name="Zhou Q."/>
            <person name="Bi G."/>
            <person name="Li C."/>
            <person name="Du R."/>
            <person name="Wang X."/>
            <person name="Sun T."/>
            <person name="Guo L."/>
            <person name="Liang H."/>
            <person name="Lu P."/>
            <person name="Wu Y."/>
            <person name="Zhang Z."/>
            <person name="Ro D.K."/>
            <person name="Shang Y."/>
            <person name="Huang S."/>
            <person name="Yan J."/>
        </authorList>
    </citation>
    <scope>NUCLEOTIDE SEQUENCE [LARGE SCALE GENOMIC DNA]</scope>
    <source>
        <strain evidence="3">Ta-2019</strain>
    </source>
</reference>
<feature type="compositionally biased region" description="Polar residues" evidence="2">
    <location>
        <begin position="453"/>
        <end position="462"/>
    </location>
</feature>
<comment type="caution">
    <text evidence="3">The sequence shown here is derived from an EMBL/GenBank/DDBJ whole genome shotgun (WGS) entry which is preliminary data.</text>
</comment>
<dbReference type="PANTHER" id="PTHR34562">
    <property type="entry name" value="WPP DOMAIN-INTERACTING PROTEIN 2"/>
    <property type="match status" value="1"/>
</dbReference>
<feature type="coiled-coil region" evidence="1">
    <location>
        <begin position="468"/>
        <end position="502"/>
    </location>
</feature>
<feature type="compositionally biased region" description="Polar residues" evidence="2">
    <location>
        <begin position="299"/>
        <end position="321"/>
    </location>
</feature>
<feature type="compositionally biased region" description="Basic residues" evidence="2">
    <location>
        <begin position="52"/>
        <end position="62"/>
    </location>
</feature>
<dbReference type="AlphaFoldDB" id="A0AA38L4R2"/>
<evidence type="ECO:0000313" key="4">
    <source>
        <dbReference type="Proteomes" id="UP000824469"/>
    </source>
</evidence>
<feature type="region of interest" description="Disordered" evidence="2">
    <location>
        <begin position="202"/>
        <end position="244"/>
    </location>
</feature>
<gene>
    <name evidence="3" type="ORF">KI387_028016</name>
</gene>
<dbReference type="OMA" id="MQRRVCK"/>
<keyword evidence="1" id="KW-0175">Coiled coil</keyword>
<organism evidence="3 4">
    <name type="scientific">Taxus chinensis</name>
    <name type="common">Chinese yew</name>
    <name type="synonym">Taxus wallichiana var. chinensis</name>
    <dbReference type="NCBI Taxonomy" id="29808"/>
    <lineage>
        <taxon>Eukaryota</taxon>
        <taxon>Viridiplantae</taxon>
        <taxon>Streptophyta</taxon>
        <taxon>Embryophyta</taxon>
        <taxon>Tracheophyta</taxon>
        <taxon>Spermatophyta</taxon>
        <taxon>Pinopsida</taxon>
        <taxon>Pinidae</taxon>
        <taxon>Conifers II</taxon>
        <taxon>Cupressales</taxon>
        <taxon>Taxaceae</taxon>
        <taxon>Taxus</taxon>
    </lineage>
</organism>
<protein>
    <submittedName>
        <fullName evidence="3">Uncharacterized protein</fullName>
    </submittedName>
</protein>
<accession>A0AA38L4R2</accession>
<evidence type="ECO:0000256" key="1">
    <source>
        <dbReference type="SAM" id="Coils"/>
    </source>
</evidence>
<feature type="region of interest" description="Disordered" evidence="2">
    <location>
        <begin position="1"/>
        <end position="113"/>
    </location>
</feature>
<feature type="non-terminal residue" evidence="3">
    <location>
        <position position="1"/>
    </location>
</feature>
<dbReference type="InterPro" id="IPR044696">
    <property type="entry name" value="WIP1/2/3"/>
</dbReference>
<name>A0AA38L4R2_TAXCH</name>
<feature type="compositionally biased region" description="Basic and acidic residues" evidence="2">
    <location>
        <begin position="18"/>
        <end position="37"/>
    </location>
</feature>
<sequence>MESGDGNSGSANGENNVEEGKKCEKVEEMAKLKEESVKTNGSRSDQAEKTKGKGLKKWKRRPRETSKDARHVQEPHKMVHKRVNPHAGRLDTSKEASGGNRQKNEVIESEPSVGNHIAASSSMLGFAHPDRESNSGSWNAVVNAFPIGYGEDQSCTSFPKTMAENLATEELLNEFEFGLFENREDINYLPLYGDEIELPIGLGDFESGDRKRPTGPTKKARAEKFEESNLDSKDPPIHEHDESSISTGGVVFKCEGISGNHIDDFSATCILSGDKQDNVDDLGESSCSTANNLGISVDSASGHSNAVMTRSGSNVVGSNKQENLDDLGESSCSTANNLGSSAVSASGPIKAVMAKSGSNASLGNGKWTTEELRLWYENFDPENSTFERQSSEETQIFESQERLSVSHDRFTEGEDIKGNPVLMCDVIAHSEESFTSAATVGAKKREGKGDSQAHVNGSHLQPTESDCLVQALTQLKTAEEALQKEVQQMKDLGKQVEGLQMKDCEHAISSESESVSNHLQKYDAPDVPNGFHVEEKAEIKWPSATSQLNKLNEQLKLLQKELDAANHNALSEQTEVKELEVQCKEQEIKLEETKLPSEGLPSELQLVQEKCKEMEMELEEQYKEKMQAEIEFLLLNNATKRSIAVVENETSLLQEQKALAIEQLQTALKLKHAEGRALSLKDHLIELENACGSLSEMEEVLTLHNK</sequence>
<feature type="compositionally biased region" description="Basic and acidic residues" evidence="2">
    <location>
        <begin position="63"/>
        <end position="77"/>
    </location>
</feature>
<dbReference type="Proteomes" id="UP000824469">
    <property type="component" value="Unassembled WGS sequence"/>
</dbReference>
<feature type="region of interest" description="Disordered" evidence="2">
    <location>
        <begin position="438"/>
        <end position="462"/>
    </location>
</feature>
<evidence type="ECO:0000256" key="2">
    <source>
        <dbReference type="SAM" id="MobiDB-lite"/>
    </source>
</evidence>
<keyword evidence="4" id="KW-1185">Reference proteome</keyword>
<evidence type="ECO:0000313" key="3">
    <source>
        <dbReference type="EMBL" id="KAH9312981.1"/>
    </source>
</evidence>